<feature type="domain" description="PAS fold-4" evidence="1">
    <location>
        <begin position="38"/>
        <end position="129"/>
    </location>
</feature>
<dbReference type="Gene3D" id="3.30.450.20">
    <property type="entry name" value="PAS domain"/>
    <property type="match status" value="1"/>
</dbReference>
<dbReference type="EMBL" id="BLJE01000002">
    <property type="protein sequence ID" value="GFE65616.1"/>
    <property type="molecule type" value="Genomic_DNA"/>
</dbReference>
<proteinExistence type="predicted"/>
<name>A0A6N6JHA9_9RHOB</name>
<sequence length="173" mass="18880">MNEVVTIDARHAERLRADGEELKKTTGGVDDLTVALVANSPDCVKLLDLSGKLLFMSAAGKCALELTDFDFESIRGSEWAALWPEGVQDTIRMGLSRAKRGSRWTLTAACPTATGKFRVWDITISPLYGGDTMSMEDRSSFNRLLAISRDVTTAWKAGERAHAVIPSSCDEPD</sequence>
<dbReference type="RefSeq" id="WP_159807696.1">
    <property type="nucleotide sequence ID" value="NZ_BLJE01000002.1"/>
</dbReference>
<evidence type="ECO:0000259" key="1">
    <source>
        <dbReference type="Pfam" id="PF08448"/>
    </source>
</evidence>
<dbReference type="Proteomes" id="UP000436822">
    <property type="component" value="Unassembled WGS sequence"/>
</dbReference>
<protein>
    <recommendedName>
        <fullName evidence="1">PAS fold-4 domain-containing protein</fullName>
    </recommendedName>
</protein>
<dbReference type="SUPFAM" id="SSF55785">
    <property type="entry name" value="PYP-like sensor domain (PAS domain)"/>
    <property type="match status" value="1"/>
</dbReference>
<dbReference type="InterPro" id="IPR035965">
    <property type="entry name" value="PAS-like_dom_sf"/>
</dbReference>
<keyword evidence="3" id="KW-1185">Reference proteome</keyword>
<gene>
    <name evidence="2" type="ORF">KIN_26900</name>
</gene>
<evidence type="ECO:0000313" key="2">
    <source>
        <dbReference type="EMBL" id="GFE65616.1"/>
    </source>
</evidence>
<dbReference type="OrthoDB" id="9760752at2"/>
<reference evidence="2 3" key="1">
    <citation type="submission" date="2019-12" db="EMBL/GenBank/DDBJ databases">
        <title>Litoreibacter badius sp. nov., a novel bacteriochlorophyll a-containing bacterium in the genus Litoreibacter.</title>
        <authorList>
            <person name="Kanamuro M."/>
            <person name="Takabe Y."/>
            <person name="Mori K."/>
            <person name="Takaichi S."/>
            <person name="Hanada S."/>
        </authorList>
    </citation>
    <scope>NUCLEOTIDE SEQUENCE [LARGE SCALE GENOMIC DNA]</scope>
    <source>
        <strain evidence="2 3">K6</strain>
    </source>
</reference>
<accession>A0A6N6JHA9</accession>
<organism evidence="2 3">
    <name type="scientific">Litoreibacter roseus</name>
    <dbReference type="NCBI Taxonomy" id="2601869"/>
    <lineage>
        <taxon>Bacteria</taxon>
        <taxon>Pseudomonadati</taxon>
        <taxon>Pseudomonadota</taxon>
        <taxon>Alphaproteobacteria</taxon>
        <taxon>Rhodobacterales</taxon>
        <taxon>Roseobacteraceae</taxon>
        <taxon>Litoreibacter</taxon>
    </lineage>
</organism>
<evidence type="ECO:0000313" key="3">
    <source>
        <dbReference type="Proteomes" id="UP000436822"/>
    </source>
</evidence>
<dbReference type="InterPro" id="IPR013656">
    <property type="entry name" value="PAS_4"/>
</dbReference>
<dbReference type="Pfam" id="PF08448">
    <property type="entry name" value="PAS_4"/>
    <property type="match status" value="1"/>
</dbReference>
<comment type="caution">
    <text evidence="2">The sequence shown here is derived from an EMBL/GenBank/DDBJ whole genome shotgun (WGS) entry which is preliminary data.</text>
</comment>
<dbReference type="AlphaFoldDB" id="A0A6N6JHA9"/>